<feature type="coiled-coil region" evidence="1">
    <location>
        <begin position="120"/>
        <end position="170"/>
    </location>
</feature>
<sequence length="173" mass="19046">MNSRPLARIAVTAISLLALAAPGMAQAAADSAPKDPCWRYQATVNRHQDRLDSLNAEIDPVAKKIEQLEHEYEGASGEADYWHTVSYEARAWVSYLESDDSGEFSAADYAQAVKERDKAVAEYEKAVAAEKKASEALREVKQDPKLIEERAKTQKLLARAEKALARCEAKPAA</sequence>
<dbReference type="Proteomes" id="UP001596523">
    <property type="component" value="Unassembled WGS sequence"/>
</dbReference>
<gene>
    <name evidence="3" type="ORF">ACFQVC_28855</name>
</gene>
<evidence type="ECO:0000313" key="3">
    <source>
        <dbReference type="EMBL" id="MFC7308218.1"/>
    </source>
</evidence>
<keyword evidence="4" id="KW-1185">Reference proteome</keyword>
<evidence type="ECO:0000313" key="4">
    <source>
        <dbReference type="Proteomes" id="UP001596523"/>
    </source>
</evidence>
<feature type="signal peptide" evidence="2">
    <location>
        <begin position="1"/>
        <end position="20"/>
    </location>
</feature>
<keyword evidence="2" id="KW-0732">Signal</keyword>
<evidence type="ECO:0000256" key="2">
    <source>
        <dbReference type="SAM" id="SignalP"/>
    </source>
</evidence>
<accession>A0ABW2JQK3</accession>
<protein>
    <submittedName>
        <fullName evidence="3">Uncharacterized protein</fullName>
    </submittedName>
</protein>
<reference evidence="4" key="1">
    <citation type="journal article" date="2019" name="Int. J. Syst. Evol. Microbiol.">
        <title>The Global Catalogue of Microorganisms (GCM) 10K type strain sequencing project: providing services to taxonomists for standard genome sequencing and annotation.</title>
        <authorList>
            <consortium name="The Broad Institute Genomics Platform"/>
            <consortium name="The Broad Institute Genome Sequencing Center for Infectious Disease"/>
            <person name="Wu L."/>
            <person name="Ma J."/>
        </authorList>
    </citation>
    <scope>NUCLEOTIDE SEQUENCE [LARGE SCALE GENOMIC DNA]</scope>
    <source>
        <strain evidence="4">SYNS20</strain>
    </source>
</reference>
<organism evidence="3 4">
    <name type="scientific">Streptomyces monticola</name>
    <dbReference type="NCBI Taxonomy" id="2666263"/>
    <lineage>
        <taxon>Bacteria</taxon>
        <taxon>Bacillati</taxon>
        <taxon>Actinomycetota</taxon>
        <taxon>Actinomycetes</taxon>
        <taxon>Kitasatosporales</taxon>
        <taxon>Streptomycetaceae</taxon>
        <taxon>Streptomyces</taxon>
    </lineage>
</organism>
<keyword evidence="1" id="KW-0175">Coiled coil</keyword>
<name>A0ABW2JQK3_9ACTN</name>
<proteinExistence type="predicted"/>
<feature type="chain" id="PRO_5045811023" evidence="2">
    <location>
        <begin position="21"/>
        <end position="173"/>
    </location>
</feature>
<evidence type="ECO:0000256" key="1">
    <source>
        <dbReference type="SAM" id="Coils"/>
    </source>
</evidence>
<dbReference type="EMBL" id="JBHTCF010000014">
    <property type="protein sequence ID" value="MFC7308218.1"/>
    <property type="molecule type" value="Genomic_DNA"/>
</dbReference>
<dbReference type="RefSeq" id="WP_381835999.1">
    <property type="nucleotide sequence ID" value="NZ_JBHTCF010000014.1"/>
</dbReference>
<comment type="caution">
    <text evidence="3">The sequence shown here is derived from an EMBL/GenBank/DDBJ whole genome shotgun (WGS) entry which is preliminary data.</text>
</comment>